<organism evidence="1 2">
    <name type="scientific">Bacteroides pyogenes F0041</name>
    <dbReference type="NCBI Taxonomy" id="1321819"/>
    <lineage>
        <taxon>Bacteria</taxon>
        <taxon>Pseudomonadati</taxon>
        <taxon>Bacteroidota</taxon>
        <taxon>Bacteroidia</taxon>
        <taxon>Bacteroidales</taxon>
        <taxon>Bacteroidaceae</taxon>
        <taxon>Bacteroides</taxon>
    </lineage>
</organism>
<sequence>MSAPSQSVVLAAGGFSGYRKQTPGFQQVERKIIITSLQIHRRQHLTSALHKGAPAFNKKESQSQLTANTCLTTFCISSSERLPAFNKRRISFNSLQIPA</sequence>
<dbReference type="EMBL" id="AWSV01000143">
    <property type="protein sequence ID" value="ERI82133.1"/>
    <property type="molecule type" value="Genomic_DNA"/>
</dbReference>
<name>U2CDP5_9BACE</name>
<protein>
    <submittedName>
        <fullName evidence="1">Uncharacterized protein</fullName>
    </submittedName>
</protein>
<dbReference type="AlphaFoldDB" id="U2CDP5"/>
<accession>U2CDP5</accession>
<dbReference type="HOGENOM" id="CLU_2314568_0_0_10"/>
<evidence type="ECO:0000313" key="1">
    <source>
        <dbReference type="EMBL" id="ERI82133.1"/>
    </source>
</evidence>
<gene>
    <name evidence="1" type="ORF">HMPREF1981_02641</name>
</gene>
<reference evidence="1 2" key="1">
    <citation type="submission" date="2013-08" db="EMBL/GenBank/DDBJ databases">
        <authorList>
            <person name="Weinstock G."/>
            <person name="Sodergren E."/>
            <person name="Wylie T."/>
            <person name="Fulton L."/>
            <person name="Fulton R."/>
            <person name="Fronick C."/>
            <person name="O'Laughlin M."/>
            <person name="Godfrey J."/>
            <person name="Miner T."/>
            <person name="Herter B."/>
            <person name="Appelbaum E."/>
            <person name="Cordes M."/>
            <person name="Lek S."/>
            <person name="Wollam A."/>
            <person name="Pepin K.H."/>
            <person name="Palsikar V.B."/>
            <person name="Mitreva M."/>
            <person name="Wilson R.K."/>
        </authorList>
    </citation>
    <scope>NUCLEOTIDE SEQUENCE [LARGE SCALE GENOMIC DNA]</scope>
    <source>
        <strain evidence="1 2">F0041</strain>
    </source>
</reference>
<comment type="caution">
    <text evidence="1">The sequence shown here is derived from an EMBL/GenBank/DDBJ whole genome shotgun (WGS) entry which is preliminary data.</text>
</comment>
<proteinExistence type="predicted"/>
<evidence type="ECO:0000313" key="2">
    <source>
        <dbReference type="Proteomes" id="UP000016496"/>
    </source>
</evidence>
<dbReference type="PATRIC" id="fig|1321819.3.peg.2438"/>
<dbReference type="Proteomes" id="UP000016496">
    <property type="component" value="Unassembled WGS sequence"/>
</dbReference>